<dbReference type="PRINTS" id="PR00463">
    <property type="entry name" value="EP450I"/>
</dbReference>
<feature type="chain" id="PRO_5035171432" evidence="9">
    <location>
        <begin position="21"/>
        <end position="491"/>
    </location>
</feature>
<dbReference type="FunFam" id="1.10.630.10:FF:000036">
    <property type="entry name" value="CYtochrome P450 family"/>
    <property type="match status" value="1"/>
</dbReference>
<evidence type="ECO:0000256" key="8">
    <source>
        <dbReference type="RuleBase" id="RU000461"/>
    </source>
</evidence>
<feature type="binding site" description="axial binding residue" evidence="7">
    <location>
        <position position="435"/>
    </location>
    <ligand>
        <name>heme</name>
        <dbReference type="ChEBI" id="CHEBI:30413"/>
    </ligand>
    <ligandPart>
        <name>Fe</name>
        <dbReference type="ChEBI" id="CHEBI:18248"/>
    </ligandPart>
</feature>
<evidence type="ECO:0000256" key="7">
    <source>
        <dbReference type="PIRSR" id="PIRSR602401-1"/>
    </source>
</evidence>
<dbReference type="PRINTS" id="PR00385">
    <property type="entry name" value="P450"/>
</dbReference>
<sequence length="491" mass="56220">MLVEVALFVVLVFLVWQVLKKPANYPPGRWGLPLVGYVPLPGPTFEDHLRNLYKKHGNVYLWRMGTQTMVFVHDYQLLRDAFNRMEFTDRPNWEMFKFNEVAAYGVVSSNGALWHNNRRFSLRQLRDLGMGKSRLVDAVQRQAAWLAGVLAKQAGRPAPVPHALKIAIVNVLWQLVGGREFDVEDPKLKEFEDLTKAVLDSEASLAIQDFLPWLRYLMPTFLFKRLIKQDVLDVTKKGFCEFFYEEMDEHRATLKPGPPRDLIDGYLMEMDNKKDDPDTTCSKKDLAFLLIDLFFAGSETTTSTLTWLFYYLATHPRVQDKLQAEIDLVLPEGQQATLDDKSRLPYTEAVIHETLRKSALVPIGLQHVAEKDTTVGGHFIPKGAVLNGAIFTIHHDTRYWDNPDEFLPERWLNDEGKFVTKKEGFLPFGIGKRQCLGESLARMELLVFTTTLLQRLSFASPQGKTLNLHHDTKNPFVHLPLVQDILVSVRA</sequence>
<evidence type="ECO:0000256" key="9">
    <source>
        <dbReference type="SAM" id="SignalP"/>
    </source>
</evidence>
<dbReference type="Pfam" id="PF00067">
    <property type="entry name" value="p450"/>
    <property type="match status" value="1"/>
</dbReference>
<dbReference type="EMBL" id="JACEEZ010023305">
    <property type="protein sequence ID" value="KAG0711435.1"/>
    <property type="molecule type" value="Genomic_DNA"/>
</dbReference>
<dbReference type="InterPro" id="IPR001128">
    <property type="entry name" value="Cyt_P450"/>
</dbReference>
<accession>A0A8J5CHC4</accession>
<protein>
    <submittedName>
        <fullName evidence="10">Cytochrome P450 2L1</fullName>
    </submittedName>
</protein>
<keyword evidence="9" id="KW-0732">Signal</keyword>
<dbReference type="PROSITE" id="PS00086">
    <property type="entry name" value="CYTOCHROME_P450"/>
    <property type="match status" value="1"/>
</dbReference>
<dbReference type="GO" id="GO:0016712">
    <property type="term" value="F:oxidoreductase activity, acting on paired donors, with incorporation or reduction of molecular oxygen, reduced flavin or flavoprotein as one donor, and incorporation of one atom of oxygen"/>
    <property type="evidence" value="ECO:0007669"/>
    <property type="project" value="TreeGrafter"/>
</dbReference>
<keyword evidence="5 7" id="KW-0408">Iron</keyword>
<reference evidence="10" key="1">
    <citation type="submission" date="2020-07" db="EMBL/GenBank/DDBJ databases">
        <title>The High-quality genome of the commercially important snow crab, Chionoecetes opilio.</title>
        <authorList>
            <person name="Jeong J.-H."/>
            <person name="Ryu S."/>
        </authorList>
    </citation>
    <scope>NUCLEOTIDE SEQUENCE</scope>
    <source>
        <strain evidence="10">MADBK_172401_WGS</strain>
        <tissue evidence="10">Digestive gland</tissue>
    </source>
</reference>
<dbReference type="InterPro" id="IPR036396">
    <property type="entry name" value="Cyt_P450_sf"/>
</dbReference>
<dbReference type="OrthoDB" id="1055148at2759"/>
<evidence type="ECO:0000256" key="4">
    <source>
        <dbReference type="ARBA" id="ARBA00023002"/>
    </source>
</evidence>
<dbReference type="GO" id="GO:0005506">
    <property type="term" value="F:iron ion binding"/>
    <property type="evidence" value="ECO:0007669"/>
    <property type="project" value="InterPro"/>
</dbReference>
<dbReference type="GO" id="GO:0020037">
    <property type="term" value="F:heme binding"/>
    <property type="evidence" value="ECO:0007669"/>
    <property type="project" value="InterPro"/>
</dbReference>
<name>A0A8J5CHC4_CHIOP</name>
<evidence type="ECO:0000256" key="1">
    <source>
        <dbReference type="ARBA" id="ARBA00001971"/>
    </source>
</evidence>
<evidence type="ECO:0000256" key="3">
    <source>
        <dbReference type="ARBA" id="ARBA00022723"/>
    </source>
</evidence>
<feature type="signal peptide" evidence="9">
    <location>
        <begin position="1"/>
        <end position="20"/>
    </location>
</feature>
<dbReference type="Gene3D" id="1.10.630.10">
    <property type="entry name" value="Cytochrome P450"/>
    <property type="match status" value="1"/>
</dbReference>
<keyword evidence="6 8" id="KW-0503">Monooxygenase</keyword>
<organism evidence="10 11">
    <name type="scientific">Chionoecetes opilio</name>
    <name type="common">Atlantic snow crab</name>
    <name type="synonym">Cancer opilio</name>
    <dbReference type="NCBI Taxonomy" id="41210"/>
    <lineage>
        <taxon>Eukaryota</taxon>
        <taxon>Metazoa</taxon>
        <taxon>Ecdysozoa</taxon>
        <taxon>Arthropoda</taxon>
        <taxon>Crustacea</taxon>
        <taxon>Multicrustacea</taxon>
        <taxon>Malacostraca</taxon>
        <taxon>Eumalacostraca</taxon>
        <taxon>Eucarida</taxon>
        <taxon>Decapoda</taxon>
        <taxon>Pleocyemata</taxon>
        <taxon>Brachyura</taxon>
        <taxon>Eubrachyura</taxon>
        <taxon>Majoidea</taxon>
        <taxon>Majidae</taxon>
        <taxon>Chionoecetes</taxon>
    </lineage>
</organism>
<dbReference type="SUPFAM" id="SSF48264">
    <property type="entry name" value="Cytochrome P450"/>
    <property type="match status" value="1"/>
</dbReference>
<dbReference type="InterPro" id="IPR017972">
    <property type="entry name" value="Cyt_P450_CS"/>
</dbReference>
<dbReference type="GO" id="GO:0006082">
    <property type="term" value="P:organic acid metabolic process"/>
    <property type="evidence" value="ECO:0007669"/>
    <property type="project" value="TreeGrafter"/>
</dbReference>
<comment type="cofactor">
    <cofactor evidence="1 7">
        <name>heme</name>
        <dbReference type="ChEBI" id="CHEBI:30413"/>
    </cofactor>
</comment>
<evidence type="ECO:0000256" key="6">
    <source>
        <dbReference type="ARBA" id="ARBA00023033"/>
    </source>
</evidence>
<evidence type="ECO:0000313" key="11">
    <source>
        <dbReference type="Proteomes" id="UP000770661"/>
    </source>
</evidence>
<keyword evidence="7 8" id="KW-0349">Heme</keyword>
<dbReference type="Proteomes" id="UP000770661">
    <property type="component" value="Unassembled WGS sequence"/>
</dbReference>
<dbReference type="GO" id="GO:0008395">
    <property type="term" value="F:steroid hydroxylase activity"/>
    <property type="evidence" value="ECO:0007669"/>
    <property type="project" value="TreeGrafter"/>
</dbReference>
<gene>
    <name evidence="10" type="primary">CYP2L1_2</name>
    <name evidence="10" type="ORF">GWK47_020626</name>
</gene>
<dbReference type="GO" id="GO:0006805">
    <property type="term" value="P:xenobiotic metabolic process"/>
    <property type="evidence" value="ECO:0007669"/>
    <property type="project" value="TreeGrafter"/>
</dbReference>
<dbReference type="AlphaFoldDB" id="A0A8J5CHC4"/>
<comment type="caution">
    <text evidence="10">The sequence shown here is derived from an EMBL/GenBank/DDBJ whole genome shotgun (WGS) entry which is preliminary data.</text>
</comment>
<keyword evidence="11" id="KW-1185">Reference proteome</keyword>
<dbReference type="PANTHER" id="PTHR24300">
    <property type="entry name" value="CYTOCHROME P450 508A4-RELATED"/>
    <property type="match status" value="1"/>
</dbReference>
<comment type="similarity">
    <text evidence="2 8">Belongs to the cytochrome P450 family.</text>
</comment>
<keyword evidence="3 7" id="KW-0479">Metal-binding</keyword>
<proteinExistence type="inferred from homology"/>
<evidence type="ECO:0000256" key="2">
    <source>
        <dbReference type="ARBA" id="ARBA00010617"/>
    </source>
</evidence>
<dbReference type="InterPro" id="IPR002401">
    <property type="entry name" value="Cyt_P450_E_grp-I"/>
</dbReference>
<evidence type="ECO:0000313" key="10">
    <source>
        <dbReference type="EMBL" id="KAG0711435.1"/>
    </source>
</evidence>
<dbReference type="PANTHER" id="PTHR24300:SF403">
    <property type="entry name" value="CYTOCHROME P450 306A1"/>
    <property type="match status" value="1"/>
</dbReference>
<keyword evidence="4 8" id="KW-0560">Oxidoreductase</keyword>
<dbReference type="InterPro" id="IPR050182">
    <property type="entry name" value="Cytochrome_P450_fam2"/>
</dbReference>
<dbReference type="GO" id="GO:0005737">
    <property type="term" value="C:cytoplasm"/>
    <property type="evidence" value="ECO:0007669"/>
    <property type="project" value="TreeGrafter"/>
</dbReference>
<evidence type="ECO:0000256" key="5">
    <source>
        <dbReference type="ARBA" id="ARBA00023004"/>
    </source>
</evidence>